<gene>
    <name evidence="4" type="ORF">BYL167_LOCUS6428</name>
    <name evidence="2" type="ORF">CJN711_LOCUS16519</name>
    <name evidence="3" type="ORF">MBJ925_LOCUS14135</name>
    <name evidence="5" type="ORF">SMN809_LOCUS11112</name>
</gene>
<dbReference type="PROSITE" id="PS50181">
    <property type="entry name" value="FBOX"/>
    <property type="match status" value="1"/>
</dbReference>
<comment type="caution">
    <text evidence="3">The sequence shown here is derived from an EMBL/GenBank/DDBJ whole genome shotgun (WGS) entry which is preliminary data.</text>
</comment>
<dbReference type="Gene3D" id="3.80.10.10">
    <property type="entry name" value="Ribonuclease Inhibitor"/>
    <property type="match status" value="1"/>
</dbReference>
<dbReference type="AlphaFoldDB" id="A0A816Q8K8"/>
<dbReference type="SUPFAM" id="SSF81383">
    <property type="entry name" value="F-box domain"/>
    <property type="match status" value="1"/>
</dbReference>
<evidence type="ECO:0000313" key="2">
    <source>
        <dbReference type="EMBL" id="CAF1292800.1"/>
    </source>
</evidence>
<dbReference type="Proteomes" id="UP000663855">
    <property type="component" value="Unassembled WGS sequence"/>
</dbReference>
<accession>A0A816Q8K8</accession>
<proteinExistence type="predicted"/>
<dbReference type="Proteomes" id="UP000663824">
    <property type="component" value="Unassembled WGS sequence"/>
</dbReference>
<dbReference type="CDD" id="cd09917">
    <property type="entry name" value="F-box_SF"/>
    <property type="match status" value="1"/>
</dbReference>
<name>A0A816Q8K8_9BILA</name>
<dbReference type="InterPro" id="IPR001810">
    <property type="entry name" value="F-box_dom"/>
</dbReference>
<sequence length="584" mass="68787">MENSFTLVPPSLSLLTIPVEVLYRILDQLNIKDILFSFRRVCTKFHSITNSYNRLTIEISNHPSDTLIDRFYRIISPENVGALILNQSYTNAESNNIDWFFSFGDIHRFTRLRFVNLKMLYEKDYRTLLRHLATLSRFGSLKIVDRKIFKNETNILLSTVIALPSIRTLDLDISSLIIDQISWPNHSTLRELHLKKSSYNQWCHIIRHSPNLQIASVADFDMNKIDKTIPSIRYQQLNSSTLSDILFSIDQLEMLLSFCPSLVNLNLTANKISLFENLRRFSQWEYFIHERLPQLENFSFKITVQMPHYQHIASIESIIAAFRTPFWLKYKHWYVHFQYVINNEGPRLVLNSSRNGHVDFFQYYEHGFIRYFTSTTNDDDKSKMHTMWNVIFNLPDVQQAINFRHFRIPKYYLFDNVIRLGLDIDEFDDWQRSGSFGLLSQLVNLAQLKEIWFLLSNRQSFQANTINSILKKAPGVRIFGIANNGSLRDNPEYECAVLSRQIDHLIIRSPDITGMKLILERVEHLSTITFMCGWSSSTTWKKILKWLHEKEKKYSITADYRSLQVFLKQNIDILSGVENLYRID</sequence>
<evidence type="ECO:0000259" key="1">
    <source>
        <dbReference type="PROSITE" id="PS50181"/>
    </source>
</evidence>
<evidence type="ECO:0000313" key="5">
    <source>
        <dbReference type="EMBL" id="CAF3985692.1"/>
    </source>
</evidence>
<evidence type="ECO:0000313" key="3">
    <source>
        <dbReference type="EMBL" id="CAF2056646.1"/>
    </source>
</evidence>
<dbReference type="Proteomes" id="UP000681967">
    <property type="component" value="Unassembled WGS sequence"/>
</dbReference>
<dbReference type="EMBL" id="CAJNOV010007651">
    <property type="protein sequence ID" value="CAF1292800.1"/>
    <property type="molecule type" value="Genomic_DNA"/>
</dbReference>
<dbReference type="EMBL" id="CAJNRE010006563">
    <property type="protein sequence ID" value="CAF2056646.1"/>
    <property type="molecule type" value="Genomic_DNA"/>
</dbReference>
<organism evidence="3 6">
    <name type="scientific">Rotaria magnacalcarata</name>
    <dbReference type="NCBI Taxonomy" id="392030"/>
    <lineage>
        <taxon>Eukaryota</taxon>
        <taxon>Metazoa</taxon>
        <taxon>Spiralia</taxon>
        <taxon>Gnathifera</taxon>
        <taxon>Rotifera</taxon>
        <taxon>Eurotatoria</taxon>
        <taxon>Bdelloidea</taxon>
        <taxon>Philodinida</taxon>
        <taxon>Philodinidae</taxon>
        <taxon>Rotaria</taxon>
    </lineage>
</organism>
<evidence type="ECO:0000313" key="4">
    <source>
        <dbReference type="EMBL" id="CAF3861829.1"/>
    </source>
</evidence>
<dbReference type="Pfam" id="PF00646">
    <property type="entry name" value="F-box"/>
    <property type="match status" value="1"/>
</dbReference>
<dbReference type="InterPro" id="IPR036047">
    <property type="entry name" value="F-box-like_dom_sf"/>
</dbReference>
<evidence type="ECO:0000313" key="6">
    <source>
        <dbReference type="Proteomes" id="UP000663824"/>
    </source>
</evidence>
<dbReference type="InterPro" id="IPR032675">
    <property type="entry name" value="LRR_dom_sf"/>
</dbReference>
<dbReference type="EMBL" id="CAJOBH010001564">
    <property type="protein sequence ID" value="CAF3861829.1"/>
    <property type="molecule type" value="Genomic_DNA"/>
</dbReference>
<dbReference type="SUPFAM" id="SSF52047">
    <property type="entry name" value="RNI-like"/>
    <property type="match status" value="1"/>
</dbReference>
<feature type="domain" description="F-box" evidence="1">
    <location>
        <begin position="11"/>
        <end position="59"/>
    </location>
</feature>
<dbReference type="Proteomes" id="UP000676336">
    <property type="component" value="Unassembled WGS sequence"/>
</dbReference>
<dbReference type="EMBL" id="CAJOBI010003943">
    <property type="protein sequence ID" value="CAF3985692.1"/>
    <property type="molecule type" value="Genomic_DNA"/>
</dbReference>
<protein>
    <recommendedName>
        <fullName evidence="1">F-box domain-containing protein</fullName>
    </recommendedName>
</protein>
<reference evidence="3" key="1">
    <citation type="submission" date="2021-02" db="EMBL/GenBank/DDBJ databases">
        <authorList>
            <person name="Nowell W R."/>
        </authorList>
    </citation>
    <scope>NUCLEOTIDE SEQUENCE</scope>
</reference>